<feature type="binding site" evidence="4">
    <location>
        <begin position="213"/>
        <end position="214"/>
    </location>
    <ligand>
        <name>3-amino-2-oxopropyl phosphate</name>
        <dbReference type="ChEBI" id="CHEBI:57279"/>
    </ligand>
</feature>
<dbReference type="Pfam" id="PF03740">
    <property type="entry name" value="PdxJ"/>
    <property type="match status" value="1"/>
</dbReference>
<dbReference type="Proteomes" id="UP000178943">
    <property type="component" value="Unassembled WGS sequence"/>
</dbReference>
<evidence type="ECO:0000256" key="1">
    <source>
        <dbReference type="ARBA" id="ARBA00022490"/>
    </source>
</evidence>
<accession>A0A1F5VIB7</accession>
<reference evidence="6 7" key="1">
    <citation type="journal article" date="2016" name="Nat. Commun.">
        <title>Thousands of microbial genomes shed light on interconnected biogeochemical processes in an aquifer system.</title>
        <authorList>
            <person name="Anantharaman K."/>
            <person name="Brown C.T."/>
            <person name="Hug L.A."/>
            <person name="Sharon I."/>
            <person name="Castelle C.J."/>
            <person name="Probst A.J."/>
            <person name="Thomas B.C."/>
            <person name="Singh A."/>
            <person name="Wilkins M.J."/>
            <person name="Karaoz U."/>
            <person name="Brodie E.L."/>
            <person name="Williams K.H."/>
            <person name="Hubbard S.S."/>
            <person name="Banfield J.F."/>
        </authorList>
    </citation>
    <scope>NUCLEOTIDE SEQUENCE [LARGE SCALE GENOMIC DNA]</scope>
</reference>
<comment type="catalytic activity">
    <reaction evidence="4">
        <text>3-amino-2-oxopropyl phosphate + 1-deoxy-D-xylulose 5-phosphate = pyridoxine 5'-phosphate + phosphate + 2 H2O + H(+)</text>
        <dbReference type="Rhea" id="RHEA:15265"/>
        <dbReference type="ChEBI" id="CHEBI:15377"/>
        <dbReference type="ChEBI" id="CHEBI:15378"/>
        <dbReference type="ChEBI" id="CHEBI:43474"/>
        <dbReference type="ChEBI" id="CHEBI:57279"/>
        <dbReference type="ChEBI" id="CHEBI:57792"/>
        <dbReference type="ChEBI" id="CHEBI:58589"/>
        <dbReference type="EC" id="2.6.99.2"/>
    </reaction>
</comment>
<feature type="binding site" evidence="4">
    <location>
        <position position="18"/>
    </location>
    <ligand>
        <name>3-amino-2-oxopropyl phosphate</name>
        <dbReference type="ChEBI" id="CHEBI:57279"/>
    </ligand>
</feature>
<dbReference type="InterPro" id="IPR004569">
    <property type="entry name" value="PyrdxlP_synth_PdxJ"/>
</dbReference>
<dbReference type="GO" id="GO:0005829">
    <property type="term" value="C:cytosol"/>
    <property type="evidence" value="ECO:0007669"/>
    <property type="project" value="TreeGrafter"/>
</dbReference>
<feature type="site" description="Transition state stabilizer" evidence="4">
    <location>
        <position position="151"/>
    </location>
</feature>
<dbReference type="NCBIfam" id="NF003627">
    <property type="entry name" value="PRK05265.1-5"/>
    <property type="match status" value="1"/>
</dbReference>
<dbReference type="PANTHER" id="PTHR30456:SF0">
    <property type="entry name" value="PYRIDOXINE 5'-PHOSPHATE SYNTHASE"/>
    <property type="match status" value="1"/>
</dbReference>
<gene>
    <name evidence="4" type="primary">pdxJ</name>
    <name evidence="6" type="ORF">A2Y62_02470</name>
</gene>
<feature type="binding site" evidence="4">
    <location>
        <position position="100"/>
    </location>
    <ligand>
        <name>1-deoxy-D-xylulose 5-phosphate</name>
        <dbReference type="ChEBI" id="CHEBI:57792"/>
    </ligand>
</feature>
<feature type="active site" description="Proton donor" evidence="4">
    <location>
        <position position="191"/>
    </location>
</feature>
<comment type="caution">
    <text evidence="6">The sequence shown here is derived from an EMBL/GenBank/DDBJ whole genome shotgun (WGS) entry which is preliminary data.</text>
</comment>
<dbReference type="Gene3D" id="3.20.20.70">
    <property type="entry name" value="Aldolase class I"/>
    <property type="match status" value="1"/>
</dbReference>
<feature type="active site" description="Proton acceptor" evidence="4">
    <location>
        <position position="70"/>
    </location>
</feature>
<dbReference type="InterPro" id="IPR013785">
    <property type="entry name" value="Aldolase_TIM"/>
</dbReference>
<name>A0A1F5VIB7_9BACT</name>
<comment type="pathway">
    <text evidence="4">Cofactor biosynthesis; pyridoxine 5'-phosphate biosynthesis; pyridoxine 5'-phosphate from D-erythrose 4-phosphate: step 5/5.</text>
</comment>
<organism evidence="6 7">
    <name type="scientific">Candidatus Fischerbacteria bacterium RBG_13_37_8</name>
    <dbReference type="NCBI Taxonomy" id="1817863"/>
    <lineage>
        <taxon>Bacteria</taxon>
        <taxon>Candidatus Fischeribacteriota</taxon>
    </lineage>
</organism>
<feature type="binding site" evidence="4">
    <location>
        <position position="192"/>
    </location>
    <ligand>
        <name>3-amino-2-oxopropyl phosphate</name>
        <dbReference type="ChEBI" id="CHEBI:57279"/>
    </ligand>
</feature>
<keyword evidence="3 4" id="KW-0664">Pyridoxine biosynthesis</keyword>
<dbReference type="EC" id="2.6.99.2" evidence="4 5"/>
<dbReference type="NCBIfam" id="NF003625">
    <property type="entry name" value="PRK05265.1-3"/>
    <property type="match status" value="1"/>
</dbReference>
<evidence type="ECO:0000256" key="3">
    <source>
        <dbReference type="ARBA" id="ARBA00023096"/>
    </source>
</evidence>
<evidence type="ECO:0000313" key="6">
    <source>
        <dbReference type="EMBL" id="OGF63070.1"/>
    </source>
</evidence>
<dbReference type="STRING" id="1817863.A2Y62_02470"/>
<feature type="binding site" evidence="4">
    <location>
        <position position="7"/>
    </location>
    <ligand>
        <name>3-amino-2-oxopropyl phosphate</name>
        <dbReference type="ChEBI" id="CHEBI:57279"/>
    </ligand>
</feature>
<dbReference type="PANTHER" id="PTHR30456">
    <property type="entry name" value="PYRIDOXINE 5'-PHOSPHATE SYNTHASE"/>
    <property type="match status" value="1"/>
</dbReference>
<feature type="binding site" evidence="4">
    <location>
        <begin position="9"/>
        <end position="10"/>
    </location>
    <ligand>
        <name>1-deoxy-D-xylulose 5-phosphate</name>
        <dbReference type="ChEBI" id="CHEBI:57792"/>
    </ligand>
</feature>
<evidence type="ECO:0000256" key="2">
    <source>
        <dbReference type="ARBA" id="ARBA00022679"/>
    </source>
</evidence>
<comment type="similarity">
    <text evidence="4">Belongs to the PNP synthase family.</text>
</comment>
<proteinExistence type="inferred from homology"/>
<sequence>MMKLGVNIDHIATIREARKTNEPDPVAAAIISELAGADGITVHLRGDRRHIQERDLRILKEVVKTHLNLEMSATQEMVRIATNIQPHTCTLVPEKPEEVTTEGGLDVSLNLEAIRRVVKRLQEYSIEVSIFIDPELDQIKASYNASANAIELNTNKYSLARKQEEIETEIQKIKDCAAMGKKLGMRILAGHALNYINIEKIVAILDIEELNIGHSIIARAALVGLERAVREMKQLIT</sequence>
<dbReference type="UniPathway" id="UPA00244">
    <property type="reaction ID" value="UER00313"/>
</dbReference>
<dbReference type="GO" id="GO:0008615">
    <property type="term" value="P:pyridoxine biosynthetic process"/>
    <property type="evidence" value="ECO:0007669"/>
    <property type="project" value="UniProtKB-UniRule"/>
</dbReference>
<comment type="function">
    <text evidence="4">Catalyzes the complicated ring closure reaction between the two acyclic compounds 1-deoxy-D-xylulose-5-phosphate (DXP) and 3-amino-2-oxopropyl phosphate (1-amino-acetone-3-phosphate or AAP) to form pyridoxine 5'-phosphate (PNP) and inorganic phosphate.</text>
</comment>
<feature type="active site" description="Proton acceptor" evidence="4">
    <location>
        <position position="43"/>
    </location>
</feature>
<comment type="subcellular location">
    <subcellularLocation>
        <location evidence="4">Cytoplasm</location>
    </subcellularLocation>
</comment>
<dbReference type="SUPFAM" id="SSF63892">
    <property type="entry name" value="Pyridoxine 5'-phosphate synthase"/>
    <property type="match status" value="1"/>
</dbReference>
<dbReference type="HAMAP" id="MF_00279">
    <property type="entry name" value="PdxJ"/>
    <property type="match status" value="1"/>
</dbReference>
<dbReference type="EMBL" id="MFGW01000170">
    <property type="protein sequence ID" value="OGF63070.1"/>
    <property type="molecule type" value="Genomic_DNA"/>
</dbReference>
<dbReference type="AlphaFoldDB" id="A0A1F5VIB7"/>
<dbReference type="CDD" id="cd00003">
    <property type="entry name" value="PNPsynthase"/>
    <property type="match status" value="1"/>
</dbReference>
<evidence type="ECO:0000256" key="5">
    <source>
        <dbReference type="NCBIfam" id="TIGR00559"/>
    </source>
</evidence>
<feature type="binding site" evidence="4">
    <location>
        <position position="45"/>
    </location>
    <ligand>
        <name>1-deoxy-D-xylulose 5-phosphate</name>
        <dbReference type="ChEBI" id="CHEBI:57792"/>
    </ligand>
</feature>
<dbReference type="NCBIfam" id="TIGR00559">
    <property type="entry name" value="pdxJ"/>
    <property type="match status" value="1"/>
</dbReference>
<evidence type="ECO:0000313" key="7">
    <source>
        <dbReference type="Proteomes" id="UP000178943"/>
    </source>
</evidence>
<keyword evidence="1 4" id="KW-0963">Cytoplasm</keyword>
<evidence type="ECO:0000256" key="4">
    <source>
        <dbReference type="HAMAP-Rule" id="MF_00279"/>
    </source>
</evidence>
<comment type="subunit">
    <text evidence="4">Homooctamer; tetramer of dimers.</text>
</comment>
<dbReference type="GO" id="GO:0033856">
    <property type="term" value="F:pyridoxine 5'-phosphate synthase activity"/>
    <property type="evidence" value="ECO:0007669"/>
    <property type="project" value="UniProtKB-UniRule"/>
</dbReference>
<protein>
    <recommendedName>
        <fullName evidence="4 5">Pyridoxine 5'-phosphate synthase</fullName>
        <shortName evidence="4">PNP synthase</shortName>
        <ecNumber evidence="4 5">2.6.99.2</ecNumber>
    </recommendedName>
</protein>
<feature type="binding site" evidence="4">
    <location>
        <position position="50"/>
    </location>
    <ligand>
        <name>1-deoxy-D-xylulose 5-phosphate</name>
        <dbReference type="ChEBI" id="CHEBI:57792"/>
    </ligand>
</feature>
<dbReference type="InterPro" id="IPR036130">
    <property type="entry name" value="Pyridoxine-5'_phos_synth"/>
</dbReference>
<keyword evidence="2 4" id="KW-0808">Transferase</keyword>